<evidence type="ECO:0000313" key="3">
    <source>
        <dbReference type="Proteomes" id="UP000605970"/>
    </source>
</evidence>
<organism evidence="2 3">
    <name type="scientific">Meloidogyne graminicola</name>
    <dbReference type="NCBI Taxonomy" id="189291"/>
    <lineage>
        <taxon>Eukaryota</taxon>
        <taxon>Metazoa</taxon>
        <taxon>Ecdysozoa</taxon>
        <taxon>Nematoda</taxon>
        <taxon>Chromadorea</taxon>
        <taxon>Rhabditida</taxon>
        <taxon>Tylenchina</taxon>
        <taxon>Tylenchomorpha</taxon>
        <taxon>Tylenchoidea</taxon>
        <taxon>Meloidogynidae</taxon>
        <taxon>Meloidogyninae</taxon>
        <taxon>Meloidogyne</taxon>
    </lineage>
</organism>
<accession>A0A8T0A081</accession>
<sequence length="237" mass="26500">MEELYVDPVEEREKRHKGVKTIEGLEYVKYKAQQEQEILELNTDEDKVTTITEKNIIKKVRDVYGQKAEDLKNVIIDWSTWGVELNPKNRPNPYEFPAFLRAVEDGKVVGGKKGGEKSHYKSGRHSKKVKDESGHVAEKSSADYSVLPTAGGFKIEEEEEKGEGGGGGGEVTAETIDVDNTTKEVTDKDTTDKDGTVEEKGTEEDNKKSKSNKSKSEKKSDKENGSKRNENNKSSKE</sequence>
<keyword evidence="3" id="KW-1185">Reference proteome</keyword>
<feature type="region of interest" description="Disordered" evidence="1">
    <location>
        <begin position="107"/>
        <end position="237"/>
    </location>
</feature>
<feature type="compositionally biased region" description="Basic and acidic residues" evidence="1">
    <location>
        <begin position="129"/>
        <end position="141"/>
    </location>
</feature>
<feature type="compositionally biased region" description="Basic and acidic residues" evidence="1">
    <location>
        <begin position="107"/>
        <end position="119"/>
    </location>
</feature>
<gene>
    <name evidence="2" type="ORF">Mgra_00001474</name>
</gene>
<name>A0A8T0A081_9BILA</name>
<dbReference type="EMBL" id="JABEBT010000008">
    <property type="protein sequence ID" value="KAF7638950.1"/>
    <property type="molecule type" value="Genomic_DNA"/>
</dbReference>
<feature type="compositionally biased region" description="Basic and acidic residues" evidence="1">
    <location>
        <begin position="180"/>
        <end position="237"/>
    </location>
</feature>
<reference evidence="2" key="1">
    <citation type="journal article" date="2020" name="Ecol. Evol.">
        <title>Genome structure and content of the rice root-knot nematode (Meloidogyne graminicola).</title>
        <authorList>
            <person name="Phan N.T."/>
            <person name="Danchin E.G.J."/>
            <person name="Klopp C."/>
            <person name="Perfus-Barbeoch L."/>
            <person name="Kozlowski D.K."/>
            <person name="Koutsovoulos G.D."/>
            <person name="Lopez-Roques C."/>
            <person name="Bouchez O."/>
            <person name="Zahm M."/>
            <person name="Besnard G."/>
            <person name="Bellafiore S."/>
        </authorList>
    </citation>
    <scope>NUCLEOTIDE SEQUENCE</scope>
    <source>
        <strain evidence="2">VN-18</strain>
    </source>
</reference>
<proteinExistence type="predicted"/>
<dbReference type="AlphaFoldDB" id="A0A8T0A081"/>
<dbReference type="Proteomes" id="UP000605970">
    <property type="component" value="Unassembled WGS sequence"/>
</dbReference>
<comment type="caution">
    <text evidence="2">The sequence shown here is derived from an EMBL/GenBank/DDBJ whole genome shotgun (WGS) entry which is preliminary data.</text>
</comment>
<dbReference type="OrthoDB" id="5844612at2759"/>
<evidence type="ECO:0000313" key="2">
    <source>
        <dbReference type="EMBL" id="KAF7638950.1"/>
    </source>
</evidence>
<protein>
    <submittedName>
        <fullName evidence="2">Uncharacterized protein</fullName>
    </submittedName>
</protein>
<evidence type="ECO:0000256" key="1">
    <source>
        <dbReference type="SAM" id="MobiDB-lite"/>
    </source>
</evidence>